<evidence type="ECO:0000313" key="3">
    <source>
        <dbReference type="EMBL" id="KIK72232.1"/>
    </source>
</evidence>
<protein>
    <recommendedName>
        <fullName evidence="5">DDE Tnp4 domain-containing protein</fullName>
    </recommendedName>
</protein>
<gene>
    <name evidence="3" type="ORF">PAXRUDRAFT_181099</name>
</gene>
<dbReference type="InParanoid" id="A0A0D0BKN0"/>
<dbReference type="OrthoDB" id="2408877at2759"/>
<reference evidence="3 4" key="1">
    <citation type="submission" date="2014-04" db="EMBL/GenBank/DDBJ databases">
        <authorList>
            <consortium name="DOE Joint Genome Institute"/>
            <person name="Kuo A."/>
            <person name="Kohler A."/>
            <person name="Jargeat P."/>
            <person name="Nagy L.G."/>
            <person name="Floudas D."/>
            <person name="Copeland A."/>
            <person name="Barry K.W."/>
            <person name="Cichocki N."/>
            <person name="Veneault-Fourrey C."/>
            <person name="LaButti K."/>
            <person name="Lindquist E.A."/>
            <person name="Lipzen A."/>
            <person name="Lundell T."/>
            <person name="Morin E."/>
            <person name="Murat C."/>
            <person name="Sun H."/>
            <person name="Tunlid A."/>
            <person name="Henrissat B."/>
            <person name="Grigoriev I.V."/>
            <person name="Hibbett D.S."/>
            <person name="Martin F."/>
            <person name="Nordberg H.P."/>
            <person name="Cantor M.N."/>
            <person name="Hua S.X."/>
        </authorList>
    </citation>
    <scope>NUCLEOTIDE SEQUENCE [LARGE SCALE GENOMIC DNA]</scope>
    <source>
        <strain evidence="3 4">Ve08.2h10</strain>
    </source>
</reference>
<reference evidence="4" key="2">
    <citation type="submission" date="2015-01" db="EMBL/GenBank/DDBJ databases">
        <title>Evolutionary Origins and Diversification of the Mycorrhizal Mutualists.</title>
        <authorList>
            <consortium name="DOE Joint Genome Institute"/>
            <consortium name="Mycorrhizal Genomics Consortium"/>
            <person name="Kohler A."/>
            <person name="Kuo A."/>
            <person name="Nagy L.G."/>
            <person name="Floudas D."/>
            <person name="Copeland A."/>
            <person name="Barry K.W."/>
            <person name="Cichocki N."/>
            <person name="Veneault-Fourrey C."/>
            <person name="LaButti K."/>
            <person name="Lindquist E.A."/>
            <person name="Lipzen A."/>
            <person name="Lundell T."/>
            <person name="Morin E."/>
            <person name="Murat C."/>
            <person name="Riley R."/>
            <person name="Ohm R."/>
            <person name="Sun H."/>
            <person name="Tunlid A."/>
            <person name="Henrissat B."/>
            <person name="Grigoriev I.V."/>
            <person name="Hibbett D.S."/>
            <person name="Martin F."/>
        </authorList>
    </citation>
    <scope>NUCLEOTIDE SEQUENCE [LARGE SCALE GENOMIC DNA]</scope>
    <source>
        <strain evidence="4">Ve08.2h10</strain>
    </source>
</reference>
<feature type="region of interest" description="Disordered" evidence="1">
    <location>
        <begin position="34"/>
        <end position="54"/>
    </location>
</feature>
<organism evidence="3 4">
    <name type="scientific">Paxillus rubicundulus Ve08.2h10</name>
    <dbReference type="NCBI Taxonomy" id="930991"/>
    <lineage>
        <taxon>Eukaryota</taxon>
        <taxon>Fungi</taxon>
        <taxon>Dikarya</taxon>
        <taxon>Basidiomycota</taxon>
        <taxon>Agaricomycotina</taxon>
        <taxon>Agaricomycetes</taxon>
        <taxon>Agaricomycetidae</taxon>
        <taxon>Boletales</taxon>
        <taxon>Paxilineae</taxon>
        <taxon>Paxillaceae</taxon>
        <taxon>Paxillus</taxon>
    </lineage>
</organism>
<evidence type="ECO:0000256" key="1">
    <source>
        <dbReference type="SAM" id="MobiDB-lite"/>
    </source>
</evidence>
<name>A0A0D0BKN0_9AGAM</name>
<sequence>ACQWITICIILHNLVIEVEGVQHRVYFASQHTIEQEEDDRGPCDEPLEGENLSGEEKQCKLVEELIAFQQM</sequence>
<dbReference type="HOGENOM" id="CLU_2747032_0_0_1"/>
<accession>A0A0D0BKN0</accession>
<keyword evidence="2" id="KW-0732">Signal</keyword>
<keyword evidence="4" id="KW-1185">Reference proteome</keyword>
<feature type="signal peptide" evidence="2">
    <location>
        <begin position="1"/>
        <end position="20"/>
    </location>
</feature>
<evidence type="ECO:0000256" key="2">
    <source>
        <dbReference type="SAM" id="SignalP"/>
    </source>
</evidence>
<dbReference type="AlphaFoldDB" id="A0A0D0BKN0"/>
<evidence type="ECO:0008006" key="5">
    <source>
        <dbReference type="Google" id="ProtNLM"/>
    </source>
</evidence>
<dbReference type="Proteomes" id="UP000054538">
    <property type="component" value="Unassembled WGS sequence"/>
</dbReference>
<feature type="non-terminal residue" evidence="3">
    <location>
        <position position="1"/>
    </location>
</feature>
<feature type="chain" id="PRO_5002207380" description="DDE Tnp4 domain-containing protein" evidence="2">
    <location>
        <begin position="21"/>
        <end position="71"/>
    </location>
</feature>
<evidence type="ECO:0000313" key="4">
    <source>
        <dbReference type="Proteomes" id="UP000054538"/>
    </source>
</evidence>
<proteinExistence type="predicted"/>
<dbReference type="EMBL" id="KN831069">
    <property type="protein sequence ID" value="KIK72232.1"/>
    <property type="molecule type" value="Genomic_DNA"/>
</dbReference>